<evidence type="ECO:0000256" key="1">
    <source>
        <dbReference type="SAM" id="Phobius"/>
    </source>
</evidence>
<dbReference type="EMBL" id="LRGB01022716">
    <property type="protein sequence ID" value="KZR97078.1"/>
    <property type="molecule type" value="Genomic_DNA"/>
</dbReference>
<keyword evidence="1" id="KW-0812">Transmembrane</keyword>
<evidence type="ECO:0000313" key="3">
    <source>
        <dbReference type="Proteomes" id="UP000076858"/>
    </source>
</evidence>
<protein>
    <submittedName>
        <fullName evidence="2">Uncharacterized protein</fullName>
    </submittedName>
</protein>
<sequence>MWQQQLVSNGISQWKTTHSFLRMVLSLSMLIVCQLKGFLFFTELYHFHGILNCCQRIVTWHHLNGMVHISSVMMHFLNTPIPQKIF</sequence>
<feature type="transmembrane region" description="Helical" evidence="1">
    <location>
        <begin position="20"/>
        <end position="41"/>
    </location>
</feature>
<keyword evidence="1" id="KW-1133">Transmembrane helix</keyword>
<keyword evidence="3" id="KW-1185">Reference proteome</keyword>
<keyword evidence="1" id="KW-0472">Membrane</keyword>
<dbReference type="OrthoDB" id="10564268at2759"/>
<accession>A0A164ESB8</accession>
<reference evidence="2 3" key="1">
    <citation type="submission" date="2016-03" db="EMBL/GenBank/DDBJ databases">
        <title>EvidentialGene: Evidence-directed Construction of Genes on Genomes.</title>
        <authorList>
            <person name="Gilbert D.G."/>
            <person name="Choi J.-H."/>
            <person name="Mockaitis K."/>
            <person name="Colbourne J."/>
            <person name="Pfrender M."/>
        </authorList>
    </citation>
    <scope>NUCLEOTIDE SEQUENCE [LARGE SCALE GENOMIC DNA]</scope>
    <source>
        <strain evidence="2 3">Xinb3</strain>
        <tissue evidence="2">Complete organism</tissue>
    </source>
</reference>
<name>A0A164ESB8_9CRUS</name>
<evidence type="ECO:0000313" key="2">
    <source>
        <dbReference type="EMBL" id="KZR97078.1"/>
    </source>
</evidence>
<gene>
    <name evidence="2" type="ORF">APZ42_008251</name>
</gene>
<organism evidence="2 3">
    <name type="scientific">Daphnia magna</name>
    <dbReference type="NCBI Taxonomy" id="35525"/>
    <lineage>
        <taxon>Eukaryota</taxon>
        <taxon>Metazoa</taxon>
        <taxon>Ecdysozoa</taxon>
        <taxon>Arthropoda</taxon>
        <taxon>Crustacea</taxon>
        <taxon>Branchiopoda</taxon>
        <taxon>Diplostraca</taxon>
        <taxon>Cladocera</taxon>
        <taxon>Anomopoda</taxon>
        <taxon>Daphniidae</taxon>
        <taxon>Daphnia</taxon>
    </lineage>
</organism>
<proteinExistence type="predicted"/>
<dbReference type="Proteomes" id="UP000076858">
    <property type="component" value="Unassembled WGS sequence"/>
</dbReference>
<dbReference type="AlphaFoldDB" id="A0A164ESB8"/>
<comment type="caution">
    <text evidence="2">The sequence shown here is derived from an EMBL/GenBank/DDBJ whole genome shotgun (WGS) entry which is preliminary data.</text>
</comment>